<dbReference type="PANTHER" id="PTHR31225:SF109">
    <property type="entry name" value="EUDESMANEDIOL SYNTHASE"/>
    <property type="match status" value="1"/>
</dbReference>
<dbReference type="Gramene" id="OQU88638">
    <property type="protein sequence ID" value="OQU88638"/>
    <property type="gene ID" value="SORBI_3002G065600"/>
</dbReference>
<dbReference type="GO" id="GO:0016114">
    <property type="term" value="P:terpenoid biosynthetic process"/>
    <property type="evidence" value="ECO:0007669"/>
    <property type="project" value="InterPro"/>
</dbReference>
<dbReference type="AlphaFoldDB" id="A0A1W0W2M9"/>
<dbReference type="InterPro" id="IPR036965">
    <property type="entry name" value="Terpene_synth_N_sf"/>
</dbReference>
<reference evidence="4 5" key="1">
    <citation type="journal article" date="2009" name="Nature">
        <title>The Sorghum bicolor genome and the diversification of grasses.</title>
        <authorList>
            <person name="Paterson A.H."/>
            <person name="Bowers J.E."/>
            <person name="Bruggmann R."/>
            <person name="Dubchak I."/>
            <person name="Grimwood J."/>
            <person name="Gundlach H."/>
            <person name="Haberer G."/>
            <person name="Hellsten U."/>
            <person name="Mitros T."/>
            <person name="Poliakov A."/>
            <person name="Schmutz J."/>
            <person name="Spannagl M."/>
            <person name="Tang H."/>
            <person name="Wang X."/>
            <person name="Wicker T."/>
            <person name="Bharti A.K."/>
            <person name="Chapman J."/>
            <person name="Feltus F.A."/>
            <person name="Gowik U."/>
            <person name="Grigoriev I.V."/>
            <person name="Lyons E."/>
            <person name="Maher C.A."/>
            <person name="Martis M."/>
            <person name="Narechania A."/>
            <person name="Otillar R.P."/>
            <person name="Penning B.W."/>
            <person name="Salamov A.A."/>
            <person name="Wang Y."/>
            <person name="Zhang L."/>
            <person name="Carpita N.C."/>
            <person name="Freeling M."/>
            <person name="Gingle A.R."/>
            <person name="Hash C.T."/>
            <person name="Keller B."/>
            <person name="Klein P."/>
            <person name="Kresovich S."/>
            <person name="McCann M.C."/>
            <person name="Ming R."/>
            <person name="Peterson D.G."/>
            <person name="Mehboob-ur-Rahman"/>
            <person name="Ware D."/>
            <person name="Westhoff P."/>
            <person name="Mayer K.F."/>
            <person name="Messing J."/>
            <person name="Rokhsar D.S."/>
        </authorList>
    </citation>
    <scope>NUCLEOTIDE SEQUENCE [LARGE SCALE GENOMIC DNA]</scope>
    <source>
        <strain evidence="5">cv. BTx623</strain>
    </source>
</reference>
<organism evidence="4 5">
    <name type="scientific">Sorghum bicolor</name>
    <name type="common">Sorghum</name>
    <name type="synonym">Sorghum vulgare</name>
    <dbReference type="NCBI Taxonomy" id="4558"/>
    <lineage>
        <taxon>Eukaryota</taxon>
        <taxon>Viridiplantae</taxon>
        <taxon>Streptophyta</taxon>
        <taxon>Embryophyta</taxon>
        <taxon>Tracheophyta</taxon>
        <taxon>Spermatophyta</taxon>
        <taxon>Magnoliopsida</taxon>
        <taxon>Liliopsida</taxon>
        <taxon>Poales</taxon>
        <taxon>Poaceae</taxon>
        <taxon>PACMAD clade</taxon>
        <taxon>Panicoideae</taxon>
        <taxon>Andropogonodae</taxon>
        <taxon>Andropogoneae</taxon>
        <taxon>Sorghinae</taxon>
        <taxon>Sorghum</taxon>
    </lineage>
</organism>
<dbReference type="Pfam" id="PF03936">
    <property type="entry name" value="Terpene_synth_C"/>
    <property type="match status" value="1"/>
</dbReference>
<dbReference type="FunFam" id="1.50.10.130:FF:000001">
    <property type="entry name" value="Isoprene synthase, chloroplastic"/>
    <property type="match status" value="1"/>
</dbReference>
<dbReference type="InterPro" id="IPR050148">
    <property type="entry name" value="Terpene_synthase-like"/>
</dbReference>
<protein>
    <recommendedName>
        <fullName evidence="6">Terpene synthase N-terminal domain-containing protein</fullName>
    </recommendedName>
</protein>
<dbReference type="GO" id="GO:0000287">
    <property type="term" value="F:magnesium ion binding"/>
    <property type="evidence" value="ECO:0007669"/>
    <property type="project" value="InterPro"/>
</dbReference>
<dbReference type="InParanoid" id="A0A1W0W2M9"/>
<accession>A0A1W0W2M9</accession>
<dbReference type="Proteomes" id="UP000000768">
    <property type="component" value="Chromosome 2"/>
</dbReference>
<dbReference type="SUPFAM" id="SSF48576">
    <property type="entry name" value="Terpenoid synthases"/>
    <property type="match status" value="1"/>
</dbReference>
<evidence type="ECO:0000313" key="5">
    <source>
        <dbReference type="Proteomes" id="UP000000768"/>
    </source>
</evidence>
<evidence type="ECO:0000256" key="1">
    <source>
        <dbReference type="ARBA" id="ARBA00022723"/>
    </source>
</evidence>
<evidence type="ECO:0000259" key="3">
    <source>
        <dbReference type="Pfam" id="PF03936"/>
    </source>
</evidence>
<name>A0A1W0W2M9_SORBI</name>
<dbReference type="EMBL" id="CM000761">
    <property type="protein sequence ID" value="OQU88638.1"/>
    <property type="molecule type" value="Genomic_DNA"/>
</dbReference>
<sequence>MRERADHLKGQVALKLEAIKKMGTGDMLMLVDTLERLGINHHFRKDIDLALSHVHREEPADIVSSHDLHIVALHFRLLRQHGLWVSTDVFDKFRDETTGKFSQSLSNDVRGLLSLYNAAHMATPFEEILDQAIVFTRQHLEAAQGKLRPPMSEQVTRALDIPLPRFMPRLEAVYYISEYQQEEGHDPEILELARLDYALLNSLHLKELRDLTLWWRDLYKEVNLPYTRDRIVEMYFWAFGVSHAEEHSRARMIHTKIVALTSLMDDTYDVHASFEECKKVNEAMQR</sequence>
<dbReference type="STRING" id="4558.A0A1W0W2M9"/>
<dbReference type="GO" id="GO:0046246">
    <property type="term" value="P:terpene biosynthetic process"/>
    <property type="evidence" value="ECO:0000318"/>
    <property type="project" value="GO_Central"/>
</dbReference>
<dbReference type="Gene3D" id="1.10.600.10">
    <property type="entry name" value="Farnesyl Diphosphate Synthase"/>
    <property type="match status" value="1"/>
</dbReference>
<dbReference type="Gene3D" id="1.50.10.130">
    <property type="entry name" value="Terpene synthase, N-terminal domain"/>
    <property type="match status" value="1"/>
</dbReference>
<dbReference type="PANTHER" id="PTHR31225">
    <property type="entry name" value="OS04G0344100 PROTEIN-RELATED"/>
    <property type="match status" value="1"/>
</dbReference>
<reference evidence="5" key="2">
    <citation type="journal article" date="2018" name="Plant J.">
        <title>The Sorghum bicolor reference genome: improved assembly, gene annotations, a transcriptome atlas, and signatures of genome organization.</title>
        <authorList>
            <person name="McCormick R.F."/>
            <person name="Truong S.K."/>
            <person name="Sreedasyam A."/>
            <person name="Jenkins J."/>
            <person name="Shu S."/>
            <person name="Sims D."/>
            <person name="Kennedy M."/>
            <person name="Amirebrahimi M."/>
            <person name="Weers B.D."/>
            <person name="McKinley B."/>
            <person name="Mattison A."/>
            <person name="Morishige D.T."/>
            <person name="Grimwood J."/>
            <person name="Schmutz J."/>
            <person name="Mullet J.E."/>
        </authorList>
    </citation>
    <scope>NUCLEOTIDE SEQUENCE [LARGE SCALE GENOMIC DNA]</scope>
    <source>
        <strain evidence="5">cv. BTx623</strain>
    </source>
</reference>
<keyword evidence="5" id="KW-1185">Reference proteome</keyword>
<dbReference type="GO" id="GO:0010333">
    <property type="term" value="F:terpene synthase activity"/>
    <property type="evidence" value="ECO:0000318"/>
    <property type="project" value="GO_Central"/>
</dbReference>
<evidence type="ECO:0000259" key="2">
    <source>
        <dbReference type="Pfam" id="PF01397"/>
    </source>
</evidence>
<dbReference type="InterPro" id="IPR008949">
    <property type="entry name" value="Isoprenoid_synthase_dom_sf"/>
</dbReference>
<feature type="domain" description="Terpene synthase metal-binding" evidence="3">
    <location>
        <begin position="217"/>
        <end position="286"/>
    </location>
</feature>
<gene>
    <name evidence="4" type="ORF">SORBI_3002G065600</name>
</gene>
<evidence type="ECO:0008006" key="6">
    <source>
        <dbReference type="Google" id="ProtNLM"/>
    </source>
</evidence>
<dbReference type="Pfam" id="PF01397">
    <property type="entry name" value="Terpene_synth"/>
    <property type="match status" value="1"/>
</dbReference>
<dbReference type="eggNOG" id="ENOG502QUCN">
    <property type="taxonomic scope" value="Eukaryota"/>
</dbReference>
<dbReference type="OMA" id="ILVANMD"/>
<keyword evidence="1" id="KW-0479">Metal-binding</keyword>
<dbReference type="SUPFAM" id="SSF48239">
    <property type="entry name" value="Terpenoid cyclases/Protein prenyltransferases"/>
    <property type="match status" value="1"/>
</dbReference>
<dbReference type="InterPro" id="IPR008930">
    <property type="entry name" value="Terpenoid_cyclase/PrenylTrfase"/>
</dbReference>
<evidence type="ECO:0000313" key="4">
    <source>
        <dbReference type="EMBL" id="OQU88638.1"/>
    </source>
</evidence>
<dbReference type="InterPro" id="IPR005630">
    <property type="entry name" value="Terpene_synthase_metal-bd"/>
</dbReference>
<dbReference type="InterPro" id="IPR001906">
    <property type="entry name" value="Terpene_synth_N"/>
</dbReference>
<proteinExistence type="predicted"/>
<feature type="domain" description="Terpene synthase N-terminal" evidence="2">
    <location>
        <begin position="1"/>
        <end position="159"/>
    </location>
</feature>